<comment type="caution">
    <text evidence="5">The sequence shown here is derived from an EMBL/GenBank/DDBJ whole genome shotgun (WGS) entry which is preliminary data.</text>
</comment>
<evidence type="ECO:0000256" key="3">
    <source>
        <dbReference type="ARBA" id="ARBA00023163"/>
    </source>
</evidence>
<keyword evidence="3" id="KW-0804">Transcription</keyword>
<dbReference type="PANTHER" id="PTHR30126:SF39">
    <property type="entry name" value="HTH-TYPE TRANSCRIPTIONAL REGULATOR CYSL"/>
    <property type="match status" value="1"/>
</dbReference>
<dbReference type="Proteomes" id="UP001552594">
    <property type="component" value="Unassembled WGS sequence"/>
</dbReference>
<comment type="similarity">
    <text evidence="1">Belongs to the LysR transcriptional regulatory family.</text>
</comment>
<dbReference type="PANTHER" id="PTHR30126">
    <property type="entry name" value="HTH-TYPE TRANSCRIPTIONAL REGULATOR"/>
    <property type="match status" value="1"/>
</dbReference>
<organism evidence="5 6">
    <name type="scientific">Streptomyces orinoci</name>
    <name type="common">Streptoverticillium orinoci</name>
    <dbReference type="NCBI Taxonomy" id="67339"/>
    <lineage>
        <taxon>Bacteria</taxon>
        <taxon>Bacillati</taxon>
        <taxon>Actinomycetota</taxon>
        <taxon>Actinomycetes</taxon>
        <taxon>Kitasatosporales</taxon>
        <taxon>Streptomycetaceae</taxon>
        <taxon>Streptomyces</taxon>
    </lineage>
</organism>
<sequence>MDVLGACRVFVRVGERGSFTLGAEAAGVPQPVASRRIAALEKHLGGPLFDRTGRRAVLTPFGRDLLPSAKRLVELADALECDAEQARLRPLPFAVPELCPVRRLAELDAAARELGMVLGFRGADPAGRAELLGAQEVRLALAAVPPDGATWTVPLGVAGTARTGTRPLRIETLRPRQPRRAFRRIWIQPEDDLPHIRDHLEQLGHRAALLPAQITVAGSLAAAVAETLRTDALLLCSAAQAGELGLHWRPLACAPVARGYQLRGAGGGAEARRANAGLWEPIARCLGVPDGQGEGI</sequence>
<keyword evidence="2" id="KW-0805">Transcription regulation</keyword>
<evidence type="ECO:0000313" key="6">
    <source>
        <dbReference type="Proteomes" id="UP001552594"/>
    </source>
</evidence>
<keyword evidence="6" id="KW-1185">Reference proteome</keyword>
<dbReference type="EMBL" id="JBFAUK010000011">
    <property type="protein sequence ID" value="MEV5508021.1"/>
    <property type="molecule type" value="Genomic_DNA"/>
</dbReference>
<proteinExistence type="inferred from homology"/>
<dbReference type="InterPro" id="IPR036390">
    <property type="entry name" value="WH_DNA-bd_sf"/>
</dbReference>
<gene>
    <name evidence="5" type="ORF">AB0L16_16310</name>
</gene>
<dbReference type="RefSeq" id="WP_364853758.1">
    <property type="nucleotide sequence ID" value="NZ_JBFAUK010000011.1"/>
</dbReference>
<dbReference type="PRINTS" id="PR00039">
    <property type="entry name" value="HTHLYSR"/>
</dbReference>
<accession>A0ABV3JYR1</accession>
<dbReference type="SUPFAM" id="SSF46785">
    <property type="entry name" value="Winged helix' DNA-binding domain"/>
    <property type="match status" value="1"/>
</dbReference>
<feature type="domain" description="HTH lysR-type" evidence="4">
    <location>
        <begin position="1"/>
        <end position="59"/>
    </location>
</feature>
<dbReference type="InterPro" id="IPR000847">
    <property type="entry name" value="LysR_HTH_N"/>
</dbReference>
<name>A0ABV3JYR1_STRON</name>
<evidence type="ECO:0000313" key="5">
    <source>
        <dbReference type="EMBL" id="MEV5508021.1"/>
    </source>
</evidence>
<protein>
    <submittedName>
        <fullName evidence="5">LysR family transcriptional regulator</fullName>
    </submittedName>
</protein>
<dbReference type="PROSITE" id="PS50931">
    <property type="entry name" value="HTH_LYSR"/>
    <property type="match status" value="1"/>
</dbReference>
<evidence type="ECO:0000259" key="4">
    <source>
        <dbReference type="PROSITE" id="PS50931"/>
    </source>
</evidence>
<evidence type="ECO:0000256" key="1">
    <source>
        <dbReference type="ARBA" id="ARBA00009437"/>
    </source>
</evidence>
<dbReference type="Pfam" id="PF00126">
    <property type="entry name" value="HTH_1"/>
    <property type="match status" value="1"/>
</dbReference>
<evidence type="ECO:0000256" key="2">
    <source>
        <dbReference type="ARBA" id="ARBA00023015"/>
    </source>
</evidence>
<dbReference type="InterPro" id="IPR036388">
    <property type="entry name" value="WH-like_DNA-bd_sf"/>
</dbReference>
<reference evidence="5 6" key="1">
    <citation type="submission" date="2024-06" db="EMBL/GenBank/DDBJ databases">
        <title>The Natural Products Discovery Center: Release of the First 8490 Sequenced Strains for Exploring Actinobacteria Biosynthetic Diversity.</title>
        <authorList>
            <person name="Kalkreuter E."/>
            <person name="Kautsar S.A."/>
            <person name="Yang D."/>
            <person name="Bader C.D."/>
            <person name="Teijaro C.N."/>
            <person name="Fluegel L."/>
            <person name="Davis C.M."/>
            <person name="Simpson J.R."/>
            <person name="Lauterbach L."/>
            <person name="Steele A.D."/>
            <person name="Gui C."/>
            <person name="Meng S."/>
            <person name="Li G."/>
            <person name="Viehrig K."/>
            <person name="Ye F."/>
            <person name="Su P."/>
            <person name="Kiefer A.F."/>
            <person name="Nichols A."/>
            <person name="Cepeda A.J."/>
            <person name="Yan W."/>
            <person name="Fan B."/>
            <person name="Jiang Y."/>
            <person name="Adhikari A."/>
            <person name="Zheng C.-J."/>
            <person name="Schuster L."/>
            <person name="Cowan T.M."/>
            <person name="Smanski M.J."/>
            <person name="Chevrette M.G."/>
            <person name="De Carvalho L.P.S."/>
            <person name="Shen B."/>
        </authorList>
    </citation>
    <scope>NUCLEOTIDE SEQUENCE [LARGE SCALE GENOMIC DNA]</scope>
    <source>
        <strain evidence="5 6">NPDC052347</strain>
    </source>
</reference>
<dbReference type="Gene3D" id="1.10.10.10">
    <property type="entry name" value="Winged helix-like DNA-binding domain superfamily/Winged helix DNA-binding domain"/>
    <property type="match status" value="1"/>
</dbReference>